<gene>
    <name evidence="1" type="ORF">NCTC9695_04700</name>
</gene>
<organism evidence="1 2">
    <name type="scientific">Chromobacterium violaceum</name>
    <dbReference type="NCBI Taxonomy" id="536"/>
    <lineage>
        <taxon>Bacteria</taxon>
        <taxon>Pseudomonadati</taxon>
        <taxon>Pseudomonadota</taxon>
        <taxon>Betaproteobacteria</taxon>
        <taxon>Neisseriales</taxon>
        <taxon>Chromobacteriaceae</taxon>
        <taxon>Chromobacterium</taxon>
    </lineage>
</organism>
<dbReference type="Proteomes" id="UP000275777">
    <property type="component" value="Chromosome"/>
</dbReference>
<accession>A0A447TH31</accession>
<reference evidence="1 2" key="1">
    <citation type="submission" date="2018-12" db="EMBL/GenBank/DDBJ databases">
        <authorList>
            <consortium name="Pathogen Informatics"/>
        </authorList>
    </citation>
    <scope>NUCLEOTIDE SEQUENCE [LARGE SCALE GENOMIC DNA]</scope>
    <source>
        <strain evidence="1 2">NCTC9695</strain>
    </source>
</reference>
<evidence type="ECO:0000313" key="2">
    <source>
        <dbReference type="Proteomes" id="UP000275777"/>
    </source>
</evidence>
<name>A0A447TH31_CHRVL</name>
<sequence length="226" mass="25310">MKQIIVNRKELGRLIDAFAVEAAKFHNLRFSTFSVTQDGADGSRKFDRPNHVVMLWQYYDSVWNDVQLQSLTENLMTSNIKLAGVRGAQLSLYGLLEGKALQLFLRMAKRAGSLFDPQTADAIKNRVTNEIMDDVICNDSSARPVSVVNQNALAIWLNYLLYHLSLVNPGAARSRQIEPDPFALSLLALERLEEEENIGKIDRSTSSIDKLRFKIALSFPGGAAHM</sequence>
<proteinExistence type="predicted"/>
<evidence type="ECO:0000313" key="1">
    <source>
        <dbReference type="EMBL" id="VEB44212.1"/>
    </source>
</evidence>
<dbReference type="EMBL" id="LR134182">
    <property type="protein sequence ID" value="VEB44212.1"/>
    <property type="molecule type" value="Genomic_DNA"/>
</dbReference>
<protein>
    <submittedName>
        <fullName evidence="1">Uncharacterized protein</fullName>
    </submittedName>
</protein>
<dbReference type="AlphaFoldDB" id="A0A447TH31"/>